<evidence type="ECO:0000313" key="3">
    <source>
        <dbReference type="Proteomes" id="UP000831796"/>
    </source>
</evidence>
<feature type="domain" description="Secretion system C-terminal sorting" evidence="1">
    <location>
        <begin position="244"/>
        <end position="309"/>
    </location>
</feature>
<accession>A0A8T9Q0C7</accession>
<sequence>MVREPYSYSYDEFITQPVTLQEGHTYQASFYALRRPGGQYAEKLALYVSQGSTQSYQALAPSYQYQLTSAPYATIVSTPIADHLNWTLVSGTFVAKANSSITIGFAREFASLDPSLYSVGNGDYFAVDDVQLTDLGCLSTAPATPGSISGYLDPHIGRIRVSVAAVPGATSYNWYLDGYQVDDSFANGNVHSRSLDILIPQDGSCHPDYTVSVEAVNGCAISAQRSKYYPAGTGGCSARTAAVVYPNPAADQLNLPTEAEQVTLLDNQGHAMTLKPRSRSGSLDIRTLPAGLYQLRYVLQGKAQSQRIQIKR</sequence>
<evidence type="ECO:0000259" key="1">
    <source>
        <dbReference type="Pfam" id="PF18962"/>
    </source>
</evidence>
<dbReference type="AlphaFoldDB" id="A0A8T9Q0C7"/>
<gene>
    <name evidence="2" type="ORF">MUN79_19295</name>
</gene>
<dbReference type="NCBIfam" id="TIGR04183">
    <property type="entry name" value="Por_Secre_tail"/>
    <property type="match status" value="1"/>
</dbReference>
<dbReference type="Gene3D" id="2.60.120.260">
    <property type="entry name" value="Galactose-binding domain-like"/>
    <property type="match status" value="1"/>
</dbReference>
<keyword evidence="3" id="KW-1185">Reference proteome</keyword>
<evidence type="ECO:0000313" key="2">
    <source>
        <dbReference type="EMBL" id="UOQ70817.1"/>
    </source>
</evidence>
<dbReference type="Pfam" id="PF18962">
    <property type="entry name" value="Por_Secre_tail"/>
    <property type="match status" value="1"/>
</dbReference>
<dbReference type="Proteomes" id="UP000831796">
    <property type="component" value="Chromosome"/>
</dbReference>
<proteinExistence type="predicted"/>
<dbReference type="EMBL" id="CP095046">
    <property type="protein sequence ID" value="UOQ70817.1"/>
    <property type="molecule type" value="Genomic_DNA"/>
</dbReference>
<organism evidence="2 3">
    <name type="scientific">Hymenobacter cellulosilyticus</name>
    <dbReference type="NCBI Taxonomy" id="2932248"/>
    <lineage>
        <taxon>Bacteria</taxon>
        <taxon>Pseudomonadati</taxon>
        <taxon>Bacteroidota</taxon>
        <taxon>Cytophagia</taxon>
        <taxon>Cytophagales</taxon>
        <taxon>Hymenobacteraceae</taxon>
        <taxon>Hymenobacter</taxon>
    </lineage>
</organism>
<dbReference type="RefSeq" id="WP_244674234.1">
    <property type="nucleotide sequence ID" value="NZ_CP095046.1"/>
</dbReference>
<dbReference type="KEGG" id="hcu:MUN79_19295"/>
<name>A0A8T9Q0C7_9BACT</name>
<reference evidence="2" key="1">
    <citation type="submission" date="2022-04" db="EMBL/GenBank/DDBJ databases">
        <title>Hymenobacter sp. isolated from the air.</title>
        <authorList>
            <person name="Won M."/>
            <person name="Lee C.-M."/>
            <person name="Woen H.-Y."/>
            <person name="Kwon S.-W."/>
        </authorList>
    </citation>
    <scope>NUCLEOTIDE SEQUENCE</scope>
    <source>
        <strain evidence="2">5116S-3</strain>
    </source>
</reference>
<dbReference type="InterPro" id="IPR026444">
    <property type="entry name" value="Secre_tail"/>
</dbReference>
<protein>
    <submittedName>
        <fullName evidence="2">T9SS type A sorting domain-containing protein</fullName>
    </submittedName>
</protein>